<dbReference type="EMBL" id="NKXS01002272">
    <property type="protein sequence ID" value="PIN14476.1"/>
    <property type="molecule type" value="Genomic_DNA"/>
</dbReference>
<dbReference type="Proteomes" id="UP000231279">
    <property type="component" value="Unassembled WGS sequence"/>
</dbReference>
<name>A0A2G9HAD4_9LAMI</name>
<reference evidence="2" key="1">
    <citation type="journal article" date="2018" name="Gigascience">
        <title>Genome assembly of the Pink Ipe (Handroanthus impetiginosus, Bignoniaceae), a highly valued, ecologically keystone Neotropical timber forest tree.</title>
        <authorList>
            <person name="Silva-Junior O.B."/>
            <person name="Grattapaglia D."/>
            <person name="Novaes E."/>
            <person name="Collevatti R.G."/>
        </authorList>
    </citation>
    <scope>NUCLEOTIDE SEQUENCE [LARGE SCALE GENOMIC DNA]</scope>
    <source>
        <strain evidence="2">cv. UFG-1</strain>
    </source>
</reference>
<evidence type="ECO:0000313" key="2">
    <source>
        <dbReference type="Proteomes" id="UP000231279"/>
    </source>
</evidence>
<gene>
    <name evidence="1" type="ORF">CDL12_12895</name>
</gene>
<keyword evidence="2" id="KW-1185">Reference proteome</keyword>
<protein>
    <submittedName>
        <fullName evidence="1">Uncharacterized protein</fullName>
    </submittedName>
</protein>
<sequence length="79" mass="9197">MNIDKFEALSSIYEHSKLVYTTHDEDVYQIEKTTLYSSIPPPPKITSFSTLHYHNHLLSAETKLIYNPQPYPPKNLSFL</sequence>
<organism evidence="1 2">
    <name type="scientific">Handroanthus impetiginosus</name>
    <dbReference type="NCBI Taxonomy" id="429701"/>
    <lineage>
        <taxon>Eukaryota</taxon>
        <taxon>Viridiplantae</taxon>
        <taxon>Streptophyta</taxon>
        <taxon>Embryophyta</taxon>
        <taxon>Tracheophyta</taxon>
        <taxon>Spermatophyta</taxon>
        <taxon>Magnoliopsida</taxon>
        <taxon>eudicotyledons</taxon>
        <taxon>Gunneridae</taxon>
        <taxon>Pentapetalae</taxon>
        <taxon>asterids</taxon>
        <taxon>lamiids</taxon>
        <taxon>Lamiales</taxon>
        <taxon>Bignoniaceae</taxon>
        <taxon>Crescentiina</taxon>
        <taxon>Tabebuia alliance</taxon>
        <taxon>Handroanthus</taxon>
    </lineage>
</organism>
<evidence type="ECO:0000313" key="1">
    <source>
        <dbReference type="EMBL" id="PIN14476.1"/>
    </source>
</evidence>
<accession>A0A2G9HAD4</accession>
<comment type="caution">
    <text evidence="1">The sequence shown here is derived from an EMBL/GenBank/DDBJ whole genome shotgun (WGS) entry which is preliminary data.</text>
</comment>
<proteinExistence type="predicted"/>
<dbReference type="AlphaFoldDB" id="A0A2G9HAD4"/>